<feature type="region of interest" description="Disordered" evidence="12">
    <location>
        <begin position="34"/>
        <end position="57"/>
    </location>
</feature>
<evidence type="ECO:0000256" key="4">
    <source>
        <dbReference type="ARBA" id="ARBA00020585"/>
    </source>
</evidence>
<accession>A0A934TJF2</accession>
<evidence type="ECO:0000256" key="8">
    <source>
        <dbReference type="ARBA" id="ARBA00022679"/>
    </source>
</evidence>
<dbReference type="GO" id="GO:0005886">
    <property type="term" value="C:plasma membrane"/>
    <property type="evidence" value="ECO:0007669"/>
    <property type="project" value="UniProtKB-SubCell"/>
</dbReference>
<gene>
    <name evidence="15" type="ORF">CCR87_05000</name>
</gene>
<organism evidence="15 16">
    <name type="scientific">Rhodobaculum claviforme</name>
    <dbReference type="NCBI Taxonomy" id="1549854"/>
    <lineage>
        <taxon>Bacteria</taxon>
        <taxon>Pseudomonadati</taxon>
        <taxon>Pseudomonadota</taxon>
        <taxon>Alphaproteobacteria</taxon>
        <taxon>Rhodobacterales</taxon>
        <taxon>Paracoccaceae</taxon>
        <taxon>Rhodobaculum</taxon>
    </lineage>
</organism>
<dbReference type="Pfam" id="PF13632">
    <property type="entry name" value="Glyco_trans_2_3"/>
    <property type="match status" value="1"/>
</dbReference>
<reference evidence="15" key="1">
    <citation type="submission" date="2017-05" db="EMBL/GenBank/DDBJ databases">
        <authorList>
            <person name="Imhoff J.F."/>
            <person name="Rahn T."/>
            <person name="Kuenzel S."/>
            <person name="Neulinger S.C."/>
        </authorList>
    </citation>
    <scope>NUCLEOTIDE SEQUENCE</scope>
    <source>
        <strain evidence="15">LMG 28126</strain>
    </source>
</reference>
<dbReference type="InterPro" id="IPR001173">
    <property type="entry name" value="Glyco_trans_2-like"/>
</dbReference>
<feature type="transmembrane region" description="Helical" evidence="13">
    <location>
        <begin position="414"/>
        <end position="433"/>
    </location>
</feature>
<evidence type="ECO:0000256" key="1">
    <source>
        <dbReference type="ARBA" id="ARBA00004429"/>
    </source>
</evidence>
<keyword evidence="10 13" id="KW-1133">Transmembrane helix</keyword>
<dbReference type="EMBL" id="NHSD01000156">
    <property type="protein sequence ID" value="MBK5926709.1"/>
    <property type="molecule type" value="Genomic_DNA"/>
</dbReference>
<evidence type="ECO:0000256" key="5">
    <source>
        <dbReference type="ARBA" id="ARBA00022475"/>
    </source>
</evidence>
<evidence type="ECO:0000256" key="2">
    <source>
        <dbReference type="ARBA" id="ARBA00005001"/>
    </source>
</evidence>
<proteinExistence type="inferred from homology"/>
<evidence type="ECO:0000256" key="6">
    <source>
        <dbReference type="ARBA" id="ARBA00022519"/>
    </source>
</evidence>
<keyword evidence="9 13" id="KW-0812">Transmembrane</keyword>
<keyword evidence="6" id="KW-0997">Cell inner membrane</keyword>
<dbReference type="SUPFAM" id="SSF53448">
    <property type="entry name" value="Nucleotide-diphospho-sugar transferases"/>
    <property type="match status" value="1"/>
</dbReference>
<sequence>MARRFLTGVSGLNAHTQSNAAGLHPVASADAPWRGRMPGQAALGPQPQAAAPPAGTRRRGVGRARLALAVVTLGLSGSLIVAMAQGLRPLAGADWAVLGLFALSVLWTGFAAATALLGLAQPSRRDAQGPQPGWSPRGRTAIAIMTCGEDPLPILRTVRALHRDLARCGLAPAETGAVGIFVLSDTRGSAAVSEARALGTLADLPGVWWRQRPENIGRKPGNLADWIAGWGGAWDHMIVLDADSRIAAERVRALIHRLEAAPDTALVQSGMRLLPARSRFGALQRLSVRLGGPAYGSGLAAWTGREGNYWGHNAALRVRPFGDHAARLPVLPGAAPMGGAVLSHDFIEAAFLRRAGWGIEIDTESRGSFEDGPQRLDEFHRRDRRWCQGNLQHLRLLAAPGLHPISRLHLLSGIFGYLAAPVWLALVLTVTLARPEIGTLVPLVGGLALLCVPKLAGAVRWAQRARSPARRRVVVRAAVTELALSTLLAPVMLLRQSLAVAAVALGRDSGWTPAGLVSASRARPGVPEVVAGLALAALVLPVAGPVGIALLTPVLGPLLAAPWLVRWLEAPIPRRGEAATVLPARATPEAA</sequence>
<evidence type="ECO:0000256" key="13">
    <source>
        <dbReference type="SAM" id="Phobius"/>
    </source>
</evidence>
<comment type="subcellular location">
    <subcellularLocation>
        <location evidence="1">Cell inner membrane</location>
        <topology evidence="1">Multi-pass membrane protein</topology>
    </subcellularLocation>
</comment>
<name>A0A934TJF2_9RHOB</name>
<evidence type="ECO:0000256" key="7">
    <source>
        <dbReference type="ARBA" id="ARBA00022676"/>
    </source>
</evidence>
<feature type="compositionally biased region" description="Low complexity" evidence="12">
    <location>
        <begin position="38"/>
        <end position="55"/>
    </location>
</feature>
<evidence type="ECO:0000256" key="12">
    <source>
        <dbReference type="SAM" id="MobiDB-lite"/>
    </source>
</evidence>
<dbReference type="PANTHER" id="PTHR43867">
    <property type="entry name" value="CELLULOSE SYNTHASE CATALYTIC SUBUNIT A [UDP-FORMING]"/>
    <property type="match status" value="1"/>
</dbReference>
<keyword evidence="7" id="KW-0328">Glycosyltransferase</keyword>
<comment type="pathway">
    <text evidence="2">Glycan metabolism; osmoregulated periplasmic glucan (OPG) biosynthesis.</text>
</comment>
<feature type="transmembrane region" description="Helical" evidence="13">
    <location>
        <begin position="66"/>
        <end position="84"/>
    </location>
</feature>
<feature type="transmembrane region" description="Helical" evidence="13">
    <location>
        <begin position="96"/>
        <end position="119"/>
    </location>
</feature>
<feature type="transmembrane region" description="Helical" evidence="13">
    <location>
        <begin position="439"/>
        <end position="461"/>
    </location>
</feature>
<dbReference type="GO" id="GO:0016758">
    <property type="term" value="F:hexosyltransferase activity"/>
    <property type="evidence" value="ECO:0007669"/>
    <property type="project" value="TreeGrafter"/>
</dbReference>
<keyword evidence="8" id="KW-0808">Transferase</keyword>
<keyword evidence="11 13" id="KW-0472">Membrane</keyword>
<dbReference type="Proteomes" id="UP000706333">
    <property type="component" value="Unassembled WGS sequence"/>
</dbReference>
<reference evidence="15" key="2">
    <citation type="journal article" date="2020" name="Microorganisms">
        <title>Osmotic Adaptation and Compatible Solute Biosynthesis of Phototrophic Bacteria as Revealed from Genome Analyses.</title>
        <authorList>
            <person name="Imhoff J.F."/>
            <person name="Rahn T."/>
            <person name="Kunzel S."/>
            <person name="Keller A."/>
            <person name="Neulinger S.C."/>
        </authorList>
    </citation>
    <scope>NUCLEOTIDE SEQUENCE</scope>
    <source>
        <strain evidence="15">LMG 28126</strain>
    </source>
</reference>
<evidence type="ECO:0000256" key="9">
    <source>
        <dbReference type="ARBA" id="ARBA00022692"/>
    </source>
</evidence>
<comment type="caution">
    <text evidence="15">The sequence shown here is derived from an EMBL/GenBank/DDBJ whole genome shotgun (WGS) entry which is preliminary data.</text>
</comment>
<evidence type="ECO:0000313" key="16">
    <source>
        <dbReference type="Proteomes" id="UP000706333"/>
    </source>
</evidence>
<protein>
    <recommendedName>
        <fullName evidence="4">Glucans biosynthesis glucosyltransferase H</fullName>
    </recommendedName>
</protein>
<evidence type="ECO:0000256" key="10">
    <source>
        <dbReference type="ARBA" id="ARBA00022989"/>
    </source>
</evidence>
<dbReference type="NCBIfam" id="NF003962">
    <property type="entry name" value="PRK05454.2-5"/>
    <property type="match status" value="1"/>
</dbReference>
<evidence type="ECO:0000256" key="3">
    <source>
        <dbReference type="ARBA" id="ARBA00009337"/>
    </source>
</evidence>
<feature type="transmembrane region" description="Helical" evidence="13">
    <location>
        <begin position="473"/>
        <end position="493"/>
    </location>
</feature>
<dbReference type="Gene3D" id="3.90.550.10">
    <property type="entry name" value="Spore Coat Polysaccharide Biosynthesis Protein SpsA, Chain A"/>
    <property type="match status" value="1"/>
</dbReference>
<feature type="domain" description="Glycosyltransferase 2-like" evidence="14">
    <location>
        <begin position="238"/>
        <end position="431"/>
    </location>
</feature>
<keyword evidence="5" id="KW-1003">Cell membrane</keyword>
<evidence type="ECO:0000256" key="11">
    <source>
        <dbReference type="ARBA" id="ARBA00023136"/>
    </source>
</evidence>
<feature type="transmembrane region" description="Helical" evidence="13">
    <location>
        <begin position="533"/>
        <end position="565"/>
    </location>
</feature>
<dbReference type="PANTHER" id="PTHR43867:SF5">
    <property type="entry name" value="GLUCANS BIOSYNTHESIS GLUCOSYLTRANSFERASE H"/>
    <property type="match status" value="1"/>
</dbReference>
<keyword evidence="16" id="KW-1185">Reference proteome</keyword>
<comment type="similarity">
    <text evidence="3">Belongs to the glycosyltransferase 2 family. OpgH subfamily.</text>
</comment>
<dbReference type="AlphaFoldDB" id="A0A934TJF2"/>
<evidence type="ECO:0000259" key="14">
    <source>
        <dbReference type="Pfam" id="PF13632"/>
    </source>
</evidence>
<dbReference type="InterPro" id="IPR050321">
    <property type="entry name" value="Glycosyltr_2/OpgH_subfam"/>
</dbReference>
<dbReference type="InterPro" id="IPR029044">
    <property type="entry name" value="Nucleotide-diphossugar_trans"/>
</dbReference>
<evidence type="ECO:0000313" key="15">
    <source>
        <dbReference type="EMBL" id="MBK5926709.1"/>
    </source>
</evidence>